<protein>
    <submittedName>
        <fullName evidence="1">Type I restriction-modification system methyltransferase subunit</fullName>
    </submittedName>
</protein>
<dbReference type="AlphaFoldDB" id="A0A449B6K2"/>
<reference evidence="1 2" key="1">
    <citation type="submission" date="2019-01" db="EMBL/GenBank/DDBJ databases">
        <authorList>
            <consortium name="Pathogen Informatics"/>
        </authorList>
    </citation>
    <scope>NUCLEOTIDE SEQUENCE [LARGE SCALE GENOMIC DNA]</scope>
    <source>
        <strain evidence="1 2">NCTC10179</strain>
    </source>
</reference>
<dbReference type="GO" id="GO:0032259">
    <property type="term" value="P:methylation"/>
    <property type="evidence" value="ECO:0007669"/>
    <property type="project" value="UniProtKB-KW"/>
</dbReference>
<dbReference type="Gene3D" id="3.40.50.150">
    <property type="entry name" value="Vaccinia Virus protein VP39"/>
    <property type="match status" value="1"/>
</dbReference>
<gene>
    <name evidence="1" type="ORF">NCTC10179_00410</name>
</gene>
<dbReference type="EMBL" id="LR215039">
    <property type="protein sequence ID" value="VEU76237.1"/>
    <property type="molecule type" value="Genomic_DNA"/>
</dbReference>
<dbReference type="RefSeq" id="WP_036435146.1">
    <property type="nucleotide sequence ID" value="NZ_LR215039.1"/>
</dbReference>
<dbReference type="SUPFAM" id="SSF53335">
    <property type="entry name" value="S-adenosyl-L-methionine-dependent methyltransferases"/>
    <property type="match status" value="1"/>
</dbReference>
<keyword evidence="1" id="KW-0489">Methyltransferase</keyword>
<evidence type="ECO:0000313" key="2">
    <source>
        <dbReference type="Proteomes" id="UP000289497"/>
    </source>
</evidence>
<accession>A0A449B6K2</accession>
<dbReference type="OrthoDB" id="95666at2"/>
<sequence>MKKAKELDQFFTKQEVADLLVKEVINIFQEVLTSEIIETSVGSGSFVNALLKYNIKLSQIKAYDIDVSNYYFNNVVKADYLKTPMLYNENRFVIGNPPFGKSGKLALQFLNKALKENGIVAFVLPKIFERYSIQKQINVNAKLVYQIDVEKNAFTINKKDYNVNCVFQIWTTKKDICLKNQRLLTPKPKEHNDFLTFIHNNTPRTLKYFNKDIYNWNFAVHRQGFYNYSLKIIHPKDLIKNRQYLFIKIQNPIAQKVFDLIDFEKLSEKNTRVKGFSLTDLVEEYEKVKTVVLQNKPTHF</sequence>
<keyword evidence="1" id="KW-0808">Transferase</keyword>
<dbReference type="PRINTS" id="PR00507">
    <property type="entry name" value="N12N6MTFRASE"/>
</dbReference>
<dbReference type="InterPro" id="IPR029063">
    <property type="entry name" value="SAM-dependent_MTases_sf"/>
</dbReference>
<keyword evidence="2" id="KW-1185">Reference proteome</keyword>
<dbReference type="KEGG" id="mcou:NCTC10179_00410"/>
<name>A0A449B6K2_9BACT</name>
<organism evidence="1 2">
    <name type="scientific">Mycoplasmopsis columboralis</name>
    <dbReference type="NCBI Taxonomy" id="171282"/>
    <lineage>
        <taxon>Bacteria</taxon>
        <taxon>Bacillati</taxon>
        <taxon>Mycoplasmatota</taxon>
        <taxon>Mycoplasmoidales</taxon>
        <taxon>Metamycoplasmataceae</taxon>
        <taxon>Mycoplasmopsis</taxon>
    </lineage>
</organism>
<proteinExistence type="predicted"/>
<evidence type="ECO:0000313" key="1">
    <source>
        <dbReference type="EMBL" id="VEU76237.1"/>
    </source>
</evidence>
<dbReference type="Proteomes" id="UP000289497">
    <property type="component" value="Chromosome"/>
</dbReference>
<dbReference type="GO" id="GO:0008168">
    <property type="term" value="F:methyltransferase activity"/>
    <property type="evidence" value="ECO:0007669"/>
    <property type="project" value="UniProtKB-KW"/>
</dbReference>
<dbReference type="REBASE" id="298654">
    <property type="entry name" value="M.Mco10179ORF410P"/>
</dbReference>